<comment type="caution">
    <text evidence="1">The sequence shown here is derived from an EMBL/GenBank/DDBJ whole genome shotgun (WGS) entry which is preliminary data.</text>
</comment>
<gene>
    <name evidence="1" type="ORF">F8244_02915</name>
</gene>
<dbReference type="Proteomes" id="UP000460112">
    <property type="component" value="Unassembled WGS sequence"/>
</dbReference>
<reference evidence="1 2" key="1">
    <citation type="submission" date="2019-09" db="EMBL/GenBank/DDBJ databases">
        <title>Investigation of probiotic properties of different lactic acid bacteria.</title>
        <authorList>
            <person name="Jaomanjaka F."/>
            <person name="Blanc P."/>
        </authorList>
    </citation>
    <scope>NUCLEOTIDE SEQUENCE [LARGE SCALE GENOMIC DNA]</scope>
    <source>
        <strain evidence="1 2">BIO6369</strain>
    </source>
</reference>
<dbReference type="AlphaFoldDB" id="A0A833CH82"/>
<evidence type="ECO:0000313" key="1">
    <source>
        <dbReference type="EMBL" id="KAB1951468.1"/>
    </source>
</evidence>
<accession>A0A833CH82</accession>
<sequence length="44" mass="5271">MSNDIYRALLKNFLKSKATIVFIAHNFNEGMRKLFDREIRLVKE</sequence>
<name>A0A833CH82_LACGS</name>
<protein>
    <submittedName>
        <fullName evidence="1">ABC transporter permease</fullName>
    </submittedName>
</protein>
<organism evidence="1 2">
    <name type="scientific">Lactobacillus gasseri</name>
    <dbReference type="NCBI Taxonomy" id="1596"/>
    <lineage>
        <taxon>Bacteria</taxon>
        <taxon>Bacillati</taxon>
        <taxon>Bacillota</taxon>
        <taxon>Bacilli</taxon>
        <taxon>Lactobacillales</taxon>
        <taxon>Lactobacillaceae</taxon>
        <taxon>Lactobacillus</taxon>
    </lineage>
</organism>
<dbReference type="EMBL" id="WBOA01000001">
    <property type="protein sequence ID" value="KAB1951468.1"/>
    <property type="molecule type" value="Genomic_DNA"/>
</dbReference>
<proteinExistence type="predicted"/>
<dbReference type="OrthoDB" id="2308394at2"/>
<evidence type="ECO:0000313" key="2">
    <source>
        <dbReference type="Proteomes" id="UP000460112"/>
    </source>
</evidence>